<dbReference type="Gene3D" id="3.40.50.150">
    <property type="entry name" value="Vaccinia Virus protein VP39"/>
    <property type="match status" value="1"/>
</dbReference>
<dbReference type="GO" id="GO:0008168">
    <property type="term" value="F:methyltransferase activity"/>
    <property type="evidence" value="ECO:0007669"/>
    <property type="project" value="UniProtKB-KW"/>
</dbReference>
<dbReference type="InterPro" id="IPR029063">
    <property type="entry name" value="SAM-dependent_MTases_sf"/>
</dbReference>
<sequence length="215" mass="24450">MAHKRFTFQDAKSDDCLQVVIPEVSDGSYGMYIWPCAPVLAQFVWQKRACLAGKRILELGAGTALPGIVAAKCGAKVTLSDRMASQHCLDRCRQSAELNDLPDIKVVGITWGRISQVLCDLKPLDLILASDCFYDSKDFEDVLMTMAFLLEMSPNAEVWVSYQDRSSERTIQHLLYKWDLSAEELDYPDMDLLDSKFESYKTHIIQLFVIRKKKK</sequence>
<keyword evidence="2" id="KW-0808">Transferase</keyword>
<comment type="similarity">
    <text evidence="4">Belongs to the methyltransferase superfamily. METTL23 family.</text>
</comment>
<dbReference type="SUPFAM" id="SSF53335">
    <property type="entry name" value="S-adenosyl-L-methionine-dependent methyltransferases"/>
    <property type="match status" value="1"/>
</dbReference>
<evidence type="ECO:0000313" key="6">
    <source>
        <dbReference type="Proteomes" id="UP000735302"/>
    </source>
</evidence>
<dbReference type="InterPro" id="IPR019410">
    <property type="entry name" value="Methyltransf_16"/>
</dbReference>
<keyword evidence="6" id="KW-1185">Reference proteome</keyword>
<evidence type="ECO:0000256" key="4">
    <source>
        <dbReference type="ARBA" id="ARBA00043988"/>
    </source>
</evidence>
<evidence type="ECO:0000313" key="5">
    <source>
        <dbReference type="EMBL" id="GFO38258.1"/>
    </source>
</evidence>
<dbReference type="EMBL" id="BLXT01007309">
    <property type="protein sequence ID" value="GFO38258.1"/>
    <property type="molecule type" value="Genomic_DNA"/>
</dbReference>
<reference evidence="5 6" key="1">
    <citation type="journal article" date="2021" name="Elife">
        <title>Chloroplast acquisition without the gene transfer in kleptoplastic sea slugs, Plakobranchus ocellatus.</title>
        <authorList>
            <person name="Maeda T."/>
            <person name="Takahashi S."/>
            <person name="Yoshida T."/>
            <person name="Shimamura S."/>
            <person name="Takaki Y."/>
            <person name="Nagai Y."/>
            <person name="Toyoda A."/>
            <person name="Suzuki Y."/>
            <person name="Arimoto A."/>
            <person name="Ishii H."/>
            <person name="Satoh N."/>
            <person name="Nishiyama T."/>
            <person name="Hasebe M."/>
            <person name="Maruyama T."/>
            <person name="Minagawa J."/>
            <person name="Obokata J."/>
            <person name="Shigenobu S."/>
        </authorList>
    </citation>
    <scope>NUCLEOTIDE SEQUENCE [LARGE SCALE GENOMIC DNA]</scope>
</reference>
<dbReference type="GO" id="GO:0005737">
    <property type="term" value="C:cytoplasm"/>
    <property type="evidence" value="ECO:0007669"/>
    <property type="project" value="TreeGrafter"/>
</dbReference>
<dbReference type="Proteomes" id="UP000735302">
    <property type="component" value="Unassembled WGS sequence"/>
</dbReference>
<dbReference type="PANTHER" id="PTHR14614:SF164">
    <property type="entry name" value="HISTONE-ARGININE METHYLTRANSFERASE METTL23"/>
    <property type="match status" value="1"/>
</dbReference>
<protein>
    <submittedName>
        <fullName evidence="5">Methyltransferase-like protein 23</fullName>
    </submittedName>
</protein>
<dbReference type="GO" id="GO:0005634">
    <property type="term" value="C:nucleus"/>
    <property type="evidence" value="ECO:0007669"/>
    <property type="project" value="TreeGrafter"/>
</dbReference>
<dbReference type="Pfam" id="PF10294">
    <property type="entry name" value="Methyltransf_16"/>
    <property type="match status" value="1"/>
</dbReference>
<evidence type="ECO:0000256" key="2">
    <source>
        <dbReference type="ARBA" id="ARBA00022679"/>
    </source>
</evidence>
<dbReference type="GO" id="GO:0032259">
    <property type="term" value="P:methylation"/>
    <property type="evidence" value="ECO:0007669"/>
    <property type="project" value="UniProtKB-KW"/>
</dbReference>
<proteinExistence type="inferred from homology"/>
<dbReference type="AlphaFoldDB" id="A0AAV4D2H8"/>
<evidence type="ECO:0000256" key="1">
    <source>
        <dbReference type="ARBA" id="ARBA00022603"/>
    </source>
</evidence>
<organism evidence="5 6">
    <name type="scientific">Plakobranchus ocellatus</name>
    <dbReference type="NCBI Taxonomy" id="259542"/>
    <lineage>
        <taxon>Eukaryota</taxon>
        <taxon>Metazoa</taxon>
        <taxon>Spiralia</taxon>
        <taxon>Lophotrochozoa</taxon>
        <taxon>Mollusca</taxon>
        <taxon>Gastropoda</taxon>
        <taxon>Heterobranchia</taxon>
        <taxon>Euthyneura</taxon>
        <taxon>Panpulmonata</taxon>
        <taxon>Sacoglossa</taxon>
        <taxon>Placobranchoidea</taxon>
        <taxon>Plakobranchidae</taxon>
        <taxon>Plakobranchus</taxon>
    </lineage>
</organism>
<dbReference type="PANTHER" id="PTHR14614">
    <property type="entry name" value="HEPATOCELLULAR CARCINOMA-ASSOCIATED ANTIGEN"/>
    <property type="match status" value="1"/>
</dbReference>
<accession>A0AAV4D2H8</accession>
<keyword evidence="3" id="KW-0949">S-adenosyl-L-methionine</keyword>
<keyword evidence="1 5" id="KW-0489">Methyltransferase</keyword>
<name>A0AAV4D2H8_9GAST</name>
<evidence type="ECO:0000256" key="3">
    <source>
        <dbReference type="ARBA" id="ARBA00022691"/>
    </source>
</evidence>
<gene>
    <name evidence="5" type="ORF">PoB_006476300</name>
</gene>
<comment type="caution">
    <text evidence="5">The sequence shown here is derived from an EMBL/GenBank/DDBJ whole genome shotgun (WGS) entry which is preliminary data.</text>
</comment>